<gene>
    <name evidence="7" type="ORF">ITP53_54565</name>
</gene>
<dbReference type="GO" id="GO:0006304">
    <property type="term" value="P:DNA modification"/>
    <property type="evidence" value="ECO:0007669"/>
    <property type="project" value="InterPro"/>
</dbReference>
<evidence type="ECO:0000256" key="5">
    <source>
        <dbReference type="ARBA" id="ARBA00047942"/>
    </source>
</evidence>
<evidence type="ECO:0000313" key="7">
    <source>
        <dbReference type="EMBL" id="MBF8194535.1"/>
    </source>
</evidence>
<dbReference type="Proteomes" id="UP000605361">
    <property type="component" value="Unassembled WGS sequence"/>
</dbReference>
<evidence type="ECO:0000256" key="3">
    <source>
        <dbReference type="ARBA" id="ARBA00022679"/>
    </source>
</evidence>
<feature type="domain" description="Type II methyltransferase M.TaqI-like" evidence="6">
    <location>
        <begin position="379"/>
        <end position="568"/>
    </location>
</feature>
<dbReference type="InterPro" id="IPR050953">
    <property type="entry name" value="N4_N6_ade-DNA_methylase"/>
</dbReference>
<proteinExistence type="predicted"/>
<evidence type="ECO:0000256" key="2">
    <source>
        <dbReference type="ARBA" id="ARBA00022603"/>
    </source>
</evidence>
<protein>
    <recommendedName>
        <fullName evidence="1">site-specific DNA-methyltransferase (adenine-specific)</fullName>
        <ecNumber evidence="1">2.1.1.72</ecNumber>
    </recommendedName>
</protein>
<dbReference type="SUPFAM" id="SSF53335">
    <property type="entry name" value="S-adenosyl-L-methionine-dependent methyltransferases"/>
    <property type="match status" value="1"/>
</dbReference>
<dbReference type="PANTHER" id="PTHR33841">
    <property type="entry name" value="DNA METHYLTRANSFERASE YEEA-RELATED"/>
    <property type="match status" value="1"/>
</dbReference>
<dbReference type="PRINTS" id="PR00507">
    <property type="entry name" value="N12N6MTFRASE"/>
</dbReference>
<reference evidence="7" key="1">
    <citation type="submission" date="2020-11" db="EMBL/GenBank/DDBJ databases">
        <title>Whole-genome analyses of Nonomuraea sp. K274.</title>
        <authorList>
            <person name="Veyisoglu A."/>
        </authorList>
    </citation>
    <scope>NUCLEOTIDE SEQUENCE</scope>
    <source>
        <strain evidence="7">K274</strain>
    </source>
</reference>
<keyword evidence="8" id="KW-1185">Reference proteome</keyword>
<keyword evidence="2" id="KW-0489">Methyltransferase</keyword>
<name>A0A931AMG6_9ACTN</name>
<dbReference type="Gene3D" id="3.40.50.150">
    <property type="entry name" value="Vaccinia Virus protein VP39"/>
    <property type="match status" value="1"/>
</dbReference>
<comment type="caution">
    <text evidence="7">The sequence shown here is derived from an EMBL/GenBank/DDBJ whole genome shotgun (WGS) entry which is preliminary data.</text>
</comment>
<dbReference type="GO" id="GO:0032259">
    <property type="term" value="P:methylation"/>
    <property type="evidence" value="ECO:0007669"/>
    <property type="project" value="UniProtKB-KW"/>
</dbReference>
<dbReference type="InterPro" id="IPR011639">
    <property type="entry name" value="MethylTrfase_TaqI-like_dom"/>
</dbReference>
<dbReference type="AlphaFoldDB" id="A0A931AMG6"/>
<evidence type="ECO:0000313" key="8">
    <source>
        <dbReference type="Proteomes" id="UP000605361"/>
    </source>
</evidence>
<sequence length="1034" mass="113648">MLFSPEALAPEGTVTEILRASANFAADLGGRLRERVYRDVVPSLAVAIAKQMDVSTEEDLQEAYHRTLMILFRLLFVAYAEDRALLPYGRNSRYDRHAIKTLAKDFAADLSQSFDDAATALWDDMLSVWNAVNDGNSNWDVPPYNGGLFSHDPDSSPSGAALAAMRLRDAEFGPALRALLVDIGPDGTQGPVDFRSLSVREFGTIYEGLLESSLSIAPGPLTVDKEGAFVPARGGDLIEVPNGQVYFHNKSGARKSTGSYFTKSFAVEHLLDSALEPALANHIDMVSALLEAGDEAGAADLFFDFRVADLSMGSGHFLVAAIDRIEARFTALLAQRPIAAVSDELTRLSHAARAALGGHAAQVEIETSALLRRQIARRCIYGLDLNIMAVELARLGIWIHTFVPGLPMSSLDHGLTVGNSLTGIGTVEEVLQILAPGVKGTATLFDEPIQEALGRAREVLVRVARTSEATKQEVRDAALAYAAANEAATDARALFDAATAVRLGLIPGVVTPEHAIEAGHSTAVQERMTELNVAHFPLRFPEVFLRERPGFDVLIGNPPWEKIKVEEHQWWGLRFPGLRSLPQKDKNQAIARYQSERPDLLAEYEAEVARVEALKNVLGKGPFPGLRAATDTDLSLAFSWRFWHLLRDGGRSGVVLPRTVLSGRAGSQFRETILVEGGFADVAMLVNNRQWIFDEVHPQYTIGLITAVRGVRYAGSVTLRGPFFSLTNYHEGMALPGQALPAQEFATWSDGAVFPLLPHTDSLRVFARLRAHPRLDAEGGEWVFTPLRELHTTDDKALYDFNLANPSKDLPVLTGASFNLWSPDFGAPYAFADLGEFEDWAQRRRRRQIKLTRSAFHGMPKRWADDPATLGYRKPRIAFRDVARATDSRTVICALVPAGNALVEKAPYLFRRKGDARDEAYMLGVLSALPLDWYARRFVELKLSYTLLNAFPVPRPETESPLRGRVVQIAGRLAAVDDRYADWAAEVEVPVGSVDAPEEKKALIAELDAVVALLYGLDRKHSRHAHRVTIRLDA</sequence>
<organism evidence="7 8">
    <name type="scientific">Nonomuraea cypriaca</name>
    <dbReference type="NCBI Taxonomy" id="1187855"/>
    <lineage>
        <taxon>Bacteria</taxon>
        <taxon>Bacillati</taxon>
        <taxon>Actinomycetota</taxon>
        <taxon>Actinomycetes</taxon>
        <taxon>Streptosporangiales</taxon>
        <taxon>Streptosporangiaceae</taxon>
        <taxon>Nonomuraea</taxon>
    </lineage>
</organism>
<accession>A0A931AMG6</accession>
<keyword evidence="3" id="KW-0808">Transferase</keyword>
<dbReference type="EMBL" id="JADOGI010000445">
    <property type="protein sequence ID" value="MBF8194535.1"/>
    <property type="molecule type" value="Genomic_DNA"/>
</dbReference>
<dbReference type="EC" id="2.1.1.72" evidence="1"/>
<evidence type="ECO:0000256" key="1">
    <source>
        <dbReference type="ARBA" id="ARBA00011900"/>
    </source>
</evidence>
<evidence type="ECO:0000259" key="6">
    <source>
        <dbReference type="Pfam" id="PF07669"/>
    </source>
</evidence>
<dbReference type="InterPro" id="IPR029063">
    <property type="entry name" value="SAM-dependent_MTases_sf"/>
</dbReference>
<dbReference type="PANTHER" id="PTHR33841:SF1">
    <property type="entry name" value="DNA METHYLTRANSFERASE A"/>
    <property type="match status" value="1"/>
</dbReference>
<dbReference type="GO" id="GO:0009007">
    <property type="term" value="F:site-specific DNA-methyltransferase (adenine-specific) activity"/>
    <property type="evidence" value="ECO:0007669"/>
    <property type="project" value="UniProtKB-EC"/>
</dbReference>
<dbReference type="RefSeq" id="WP_195903349.1">
    <property type="nucleotide sequence ID" value="NZ_JADOGI010000445.1"/>
</dbReference>
<comment type="catalytic activity">
    <reaction evidence="5">
        <text>a 2'-deoxyadenosine in DNA + S-adenosyl-L-methionine = an N(6)-methyl-2'-deoxyadenosine in DNA + S-adenosyl-L-homocysteine + H(+)</text>
        <dbReference type="Rhea" id="RHEA:15197"/>
        <dbReference type="Rhea" id="RHEA-COMP:12418"/>
        <dbReference type="Rhea" id="RHEA-COMP:12419"/>
        <dbReference type="ChEBI" id="CHEBI:15378"/>
        <dbReference type="ChEBI" id="CHEBI:57856"/>
        <dbReference type="ChEBI" id="CHEBI:59789"/>
        <dbReference type="ChEBI" id="CHEBI:90615"/>
        <dbReference type="ChEBI" id="CHEBI:90616"/>
        <dbReference type="EC" id="2.1.1.72"/>
    </reaction>
</comment>
<dbReference type="Pfam" id="PF07669">
    <property type="entry name" value="Eco57I"/>
    <property type="match status" value="1"/>
</dbReference>
<evidence type="ECO:0000256" key="4">
    <source>
        <dbReference type="ARBA" id="ARBA00022691"/>
    </source>
</evidence>
<keyword evidence="4" id="KW-0949">S-adenosyl-L-methionine</keyword>